<evidence type="ECO:0000256" key="13">
    <source>
        <dbReference type="PROSITE-ProRule" id="PRU01122"/>
    </source>
</evidence>
<keyword evidence="19" id="KW-1185">Reference proteome</keyword>
<reference evidence="18 19" key="1">
    <citation type="submission" date="2019-03" db="EMBL/GenBank/DDBJ databases">
        <title>Whole genome sequence of a novel Rubrobacter taiwanensis strain, isolated from Yellowstone National Park.</title>
        <authorList>
            <person name="Freed S."/>
            <person name="Ramaley R.F."/>
            <person name="Kyndt J.A."/>
        </authorList>
    </citation>
    <scope>NUCLEOTIDE SEQUENCE [LARGE SCALE GENOMIC DNA]</scope>
    <source>
        <strain evidence="18 19">Yellowstone</strain>
    </source>
</reference>
<dbReference type="SUPFAM" id="SSF52540">
    <property type="entry name" value="P-loop containing nucleoside triphosphate hydrolases"/>
    <property type="match status" value="1"/>
</dbReference>
<dbReference type="Pfam" id="PF22667">
    <property type="entry name" value="Lon_lid"/>
    <property type="match status" value="1"/>
</dbReference>
<dbReference type="PANTHER" id="PTHR10046">
    <property type="entry name" value="ATP DEPENDENT LON PROTEASE FAMILY MEMBER"/>
    <property type="match status" value="1"/>
</dbReference>
<organism evidence="18 19">
    <name type="scientific">Rubrobacter taiwanensis</name>
    <dbReference type="NCBI Taxonomy" id="185139"/>
    <lineage>
        <taxon>Bacteria</taxon>
        <taxon>Bacillati</taxon>
        <taxon>Actinomycetota</taxon>
        <taxon>Rubrobacteria</taxon>
        <taxon>Rubrobacterales</taxon>
        <taxon>Rubrobacteraceae</taxon>
        <taxon>Rubrobacter</taxon>
    </lineage>
</organism>
<feature type="domain" description="Lon proteolytic" evidence="16">
    <location>
        <begin position="598"/>
        <end position="779"/>
    </location>
</feature>
<dbReference type="InterPro" id="IPR003959">
    <property type="entry name" value="ATPase_AAA_core"/>
</dbReference>
<dbReference type="SUPFAM" id="SSF54211">
    <property type="entry name" value="Ribosomal protein S5 domain 2-like"/>
    <property type="match status" value="1"/>
</dbReference>
<dbReference type="GO" id="GO:0004176">
    <property type="term" value="F:ATP-dependent peptidase activity"/>
    <property type="evidence" value="ECO:0007669"/>
    <property type="project" value="UniProtKB-UniRule"/>
</dbReference>
<dbReference type="Gene3D" id="1.20.58.1480">
    <property type="match status" value="1"/>
</dbReference>
<keyword evidence="5 9" id="KW-0378">Hydrolase</keyword>
<dbReference type="SMART" id="SM00464">
    <property type="entry name" value="LON"/>
    <property type="match status" value="1"/>
</dbReference>
<evidence type="ECO:0000256" key="6">
    <source>
        <dbReference type="ARBA" id="ARBA00022825"/>
    </source>
</evidence>
<comment type="similarity">
    <text evidence="9 10 13 14">Belongs to the peptidase S16 family.</text>
</comment>
<dbReference type="NCBIfam" id="NF008053">
    <property type="entry name" value="PRK10787.1"/>
    <property type="match status" value="1"/>
</dbReference>
<evidence type="ECO:0000256" key="9">
    <source>
        <dbReference type="HAMAP-Rule" id="MF_01973"/>
    </source>
</evidence>
<evidence type="ECO:0000256" key="5">
    <source>
        <dbReference type="ARBA" id="ARBA00022801"/>
    </source>
</evidence>
<dbReference type="NCBIfam" id="TIGR00763">
    <property type="entry name" value="lon"/>
    <property type="match status" value="1"/>
</dbReference>
<feature type="domain" description="Lon N-terminal" evidence="17">
    <location>
        <begin position="14"/>
        <end position="208"/>
    </location>
</feature>
<comment type="subcellular location">
    <subcellularLocation>
        <location evidence="1 9 10">Cytoplasm</location>
    </subcellularLocation>
</comment>
<dbReference type="InterPro" id="IPR003593">
    <property type="entry name" value="AAA+_ATPase"/>
</dbReference>
<evidence type="ECO:0000256" key="11">
    <source>
        <dbReference type="PIRSR" id="PIRSR001174-1"/>
    </source>
</evidence>
<evidence type="ECO:0000313" key="19">
    <source>
        <dbReference type="Proteomes" id="UP000295244"/>
    </source>
</evidence>
<dbReference type="Gene3D" id="2.30.130.40">
    <property type="entry name" value="LON domain-like"/>
    <property type="match status" value="1"/>
</dbReference>
<dbReference type="Pfam" id="PF00004">
    <property type="entry name" value="AAA"/>
    <property type="match status" value="1"/>
</dbReference>
<dbReference type="InterPro" id="IPR008268">
    <property type="entry name" value="Peptidase_S16_AS"/>
</dbReference>
<dbReference type="FunFam" id="3.40.50.300:FF:000382">
    <property type="entry name" value="Lon protease homolog 2, peroxisomal"/>
    <property type="match status" value="1"/>
</dbReference>
<dbReference type="InterPro" id="IPR015947">
    <property type="entry name" value="PUA-like_sf"/>
</dbReference>
<evidence type="ECO:0000259" key="17">
    <source>
        <dbReference type="PROSITE" id="PS51787"/>
    </source>
</evidence>
<dbReference type="Gene3D" id="1.10.8.60">
    <property type="match status" value="1"/>
</dbReference>
<evidence type="ECO:0000256" key="12">
    <source>
        <dbReference type="PIRSR" id="PIRSR001174-2"/>
    </source>
</evidence>
<dbReference type="InterPro" id="IPR027065">
    <property type="entry name" value="Lon_Prtase"/>
</dbReference>
<dbReference type="InterPro" id="IPR054594">
    <property type="entry name" value="Lon_lid"/>
</dbReference>
<evidence type="ECO:0000259" key="16">
    <source>
        <dbReference type="PROSITE" id="PS51786"/>
    </source>
</evidence>
<feature type="binding site" evidence="9 12">
    <location>
        <begin position="360"/>
        <end position="367"/>
    </location>
    <ligand>
        <name>ATP</name>
        <dbReference type="ChEBI" id="CHEBI:30616"/>
    </ligand>
</feature>
<gene>
    <name evidence="9 18" type="primary">lon</name>
    <name evidence="18" type="ORF">E0L93_10700</name>
</gene>
<keyword evidence="4 9" id="KW-0547">Nucleotide-binding</keyword>
<dbReference type="FunFam" id="1.20.5.5270:FF:000002">
    <property type="entry name" value="Lon protease homolog"/>
    <property type="match status" value="1"/>
</dbReference>
<comment type="caution">
    <text evidence="18">The sequence shown here is derived from an EMBL/GenBank/DDBJ whole genome shotgun (WGS) entry which is preliminary data.</text>
</comment>
<dbReference type="GO" id="GO:0016887">
    <property type="term" value="F:ATP hydrolysis activity"/>
    <property type="evidence" value="ECO:0007669"/>
    <property type="project" value="UniProtKB-UniRule"/>
</dbReference>
<dbReference type="Gene3D" id="3.40.50.300">
    <property type="entry name" value="P-loop containing nucleotide triphosphate hydrolases"/>
    <property type="match status" value="1"/>
</dbReference>
<evidence type="ECO:0000256" key="8">
    <source>
        <dbReference type="ARBA" id="ARBA00023016"/>
    </source>
</evidence>
<dbReference type="AlphaFoldDB" id="A0A4R1BGD8"/>
<dbReference type="SUPFAM" id="SSF88697">
    <property type="entry name" value="PUA domain-like"/>
    <property type="match status" value="1"/>
</dbReference>
<keyword evidence="8 9" id="KW-0346">Stress response</keyword>
<comment type="catalytic activity">
    <reaction evidence="9 10 13">
        <text>Hydrolysis of proteins in presence of ATP.</text>
        <dbReference type="EC" id="3.4.21.53"/>
    </reaction>
</comment>
<evidence type="ECO:0000256" key="3">
    <source>
        <dbReference type="ARBA" id="ARBA00022670"/>
    </source>
</evidence>
<dbReference type="PIRSF" id="PIRSF001174">
    <property type="entry name" value="Lon_proteas"/>
    <property type="match status" value="1"/>
</dbReference>
<dbReference type="RefSeq" id="WP_132691741.1">
    <property type="nucleotide sequence ID" value="NZ_SKBU01000018.1"/>
</dbReference>
<evidence type="ECO:0000256" key="10">
    <source>
        <dbReference type="PIRNR" id="PIRNR001174"/>
    </source>
</evidence>
<dbReference type="InterPro" id="IPR004815">
    <property type="entry name" value="Lon_bac/euk-typ"/>
</dbReference>
<dbReference type="Pfam" id="PF02190">
    <property type="entry name" value="LON_substr_bdg"/>
    <property type="match status" value="1"/>
</dbReference>
<accession>A0A4R1BGD8</accession>
<keyword evidence="7 9" id="KW-0067">ATP-binding</keyword>
<dbReference type="Gene3D" id="3.30.230.10">
    <property type="match status" value="1"/>
</dbReference>
<dbReference type="PROSITE" id="PS51786">
    <property type="entry name" value="LON_PROTEOLYTIC"/>
    <property type="match status" value="1"/>
</dbReference>
<dbReference type="InterPro" id="IPR027417">
    <property type="entry name" value="P-loop_NTPase"/>
</dbReference>
<dbReference type="InterPro" id="IPR046336">
    <property type="entry name" value="Lon_prtase_N_sf"/>
</dbReference>
<feature type="region of interest" description="Disordered" evidence="15">
    <location>
        <begin position="775"/>
        <end position="797"/>
    </location>
</feature>
<dbReference type="OrthoDB" id="9803599at2"/>
<feature type="active site" evidence="9 11">
    <location>
        <position position="685"/>
    </location>
</feature>
<name>A0A4R1BGD8_9ACTN</name>
<dbReference type="Gene3D" id="1.20.5.5270">
    <property type="match status" value="1"/>
</dbReference>
<evidence type="ECO:0000256" key="7">
    <source>
        <dbReference type="ARBA" id="ARBA00022840"/>
    </source>
</evidence>
<comment type="induction">
    <text evidence="9">By heat shock.</text>
</comment>
<dbReference type="PRINTS" id="PR00830">
    <property type="entry name" value="ENDOLAPTASE"/>
</dbReference>
<dbReference type="InterPro" id="IPR014721">
    <property type="entry name" value="Ribsml_uS5_D2-typ_fold_subgr"/>
</dbReference>
<dbReference type="PROSITE" id="PS51787">
    <property type="entry name" value="LON_N"/>
    <property type="match status" value="1"/>
</dbReference>
<dbReference type="GO" id="GO:0006515">
    <property type="term" value="P:protein quality control for misfolded or incompletely synthesized proteins"/>
    <property type="evidence" value="ECO:0007669"/>
    <property type="project" value="UniProtKB-UniRule"/>
</dbReference>
<keyword evidence="6 9" id="KW-0720">Serine protease</keyword>
<protein>
    <recommendedName>
        <fullName evidence="9 10">Lon protease</fullName>
        <ecNumber evidence="9 10">3.4.21.53</ecNumber>
    </recommendedName>
    <alternativeName>
        <fullName evidence="9">ATP-dependent protease La</fullName>
    </alternativeName>
</protein>
<dbReference type="HAMAP" id="MF_01973">
    <property type="entry name" value="lon_bact"/>
    <property type="match status" value="1"/>
</dbReference>
<dbReference type="GO" id="GO:0034605">
    <property type="term" value="P:cellular response to heat"/>
    <property type="evidence" value="ECO:0007669"/>
    <property type="project" value="UniProtKB-UniRule"/>
</dbReference>
<evidence type="ECO:0000256" key="1">
    <source>
        <dbReference type="ARBA" id="ARBA00004496"/>
    </source>
</evidence>
<evidence type="ECO:0000313" key="18">
    <source>
        <dbReference type="EMBL" id="TCJ16138.1"/>
    </source>
</evidence>
<dbReference type="InterPro" id="IPR008269">
    <property type="entry name" value="Lon_proteolytic"/>
</dbReference>
<evidence type="ECO:0000256" key="4">
    <source>
        <dbReference type="ARBA" id="ARBA00022741"/>
    </source>
</evidence>
<dbReference type="InterPro" id="IPR020568">
    <property type="entry name" value="Ribosomal_Su5_D2-typ_SF"/>
</dbReference>
<dbReference type="SMART" id="SM00382">
    <property type="entry name" value="AAA"/>
    <property type="match status" value="1"/>
</dbReference>
<keyword evidence="2 9" id="KW-0963">Cytoplasm</keyword>
<feature type="compositionally biased region" description="Basic and acidic residues" evidence="15">
    <location>
        <begin position="786"/>
        <end position="797"/>
    </location>
</feature>
<dbReference type="GO" id="GO:0005737">
    <property type="term" value="C:cytoplasm"/>
    <property type="evidence" value="ECO:0007669"/>
    <property type="project" value="UniProtKB-SubCell"/>
</dbReference>
<evidence type="ECO:0000256" key="14">
    <source>
        <dbReference type="RuleBase" id="RU000591"/>
    </source>
</evidence>
<dbReference type="GO" id="GO:0043565">
    <property type="term" value="F:sequence-specific DNA binding"/>
    <property type="evidence" value="ECO:0007669"/>
    <property type="project" value="UniProtKB-UniRule"/>
</dbReference>
<feature type="active site" evidence="9 11">
    <location>
        <position position="728"/>
    </location>
</feature>
<comment type="function">
    <text evidence="9">ATP-dependent serine protease that mediates the selective degradation of mutant and abnormal proteins as well as certain short-lived regulatory proteins. Required for cellular homeostasis and for survival from DNA damage and developmental changes induced by stress. Degrades polypeptides processively to yield small peptide fragments that are 5 to 10 amino acids long. Binds to DNA in a double-stranded, site-specific manner.</text>
</comment>
<dbReference type="Proteomes" id="UP000295244">
    <property type="component" value="Unassembled WGS sequence"/>
</dbReference>
<evidence type="ECO:0000256" key="15">
    <source>
        <dbReference type="SAM" id="MobiDB-lite"/>
    </source>
</evidence>
<dbReference type="GO" id="GO:0004252">
    <property type="term" value="F:serine-type endopeptidase activity"/>
    <property type="evidence" value="ECO:0007669"/>
    <property type="project" value="UniProtKB-UniRule"/>
</dbReference>
<dbReference type="InterPro" id="IPR003111">
    <property type="entry name" value="Lon_prtase_N"/>
</dbReference>
<dbReference type="EC" id="3.4.21.53" evidence="9 10"/>
<keyword evidence="3 9" id="KW-0645">Protease</keyword>
<comment type="subunit">
    <text evidence="9 10">Homohexamer. Organized in a ring with a central cavity.</text>
</comment>
<evidence type="ECO:0000256" key="2">
    <source>
        <dbReference type="ARBA" id="ARBA00022490"/>
    </source>
</evidence>
<dbReference type="GO" id="GO:0005524">
    <property type="term" value="F:ATP binding"/>
    <property type="evidence" value="ECO:0007669"/>
    <property type="project" value="UniProtKB-UniRule"/>
</dbReference>
<dbReference type="InterPro" id="IPR027543">
    <property type="entry name" value="Lon_bac"/>
</dbReference>
<dbReference type="EMBL" id="SKBU01000018">
    <property type="protein sequence ID" value="TCJ16138.1"/>
    <property type="molecule type" value="Genomic_DNA"/>
</dbReference>
<sequence length="797" mass="88841">MAESERDQNKKLQLPVIPIREMTLFPEMVTPVLVGRRPSKAALEEVGEDGPILLVAQKDSQGPPVPENMFEFGTTAVIQQIIRLPDGSLRILVEGQKRARVTGWVQTEPYLIAELEEIEEPELPEELPRELSALMRTVIQQVQQMSELGGQVHPDLVVAAMNIEEPGKLADLIASQLISKLEDRQEILERVDYAGRLERVSVALSEELEVLKLRSQVQHRLQEQMQKGQREMLLREQLAAIQRELGIMDERSEEIEELRRQIEAAGMPEEVKKKAEKELDRYRRLNPASAETGVIRTYLDWMTSLPWSKSTEDRLDLEEAQKLLDADHYGLEEVKDRILEHLAVRKLARKERSSILCFVGPPGTGKTSIGRAIADALGRRFARISLGGIRDEAEIRGHRRTYVGAMPGRIIQAINNAGTRNPVLMLDEIDKVGADFRGDPSSALLEALDPEQNHAFSDHYLEVPFDLSDVLFIATANVLETIPPALRDRMEVIRYSGYTEDEKTEIALRHLIPKQIEAHGLPEGSLKITEDAIRRILRRYTREAGVRNLERTIATLCRKVARRIVDSGDGGVSVTITGDDLEEYLGPPRFRYGVTEEKDEIGVATGLAWTQVGGDILFIEATTMPGKGSLTLTGQLGQVMKESAQAAMSYCRANARQLGIEPEDISRQDVHIHVPEGAVPKDGPSAGLAMTVALISALTGRPAKRQVAMTGEITLRGRVLPVGGIKEKVLAAHRAGVRTVILPEENRKDLVKIPENVRDELEFVFAERISDATKVALGRRRRKKPSRPEKEPAGTAL</sequence>
<dbReference type="PROSITE" id="PS01046">
    <property type="entry name" value="LON_SER"/>
    <property type="match status" value="1"/>
</dbReference>
<dbReference type="CDD" id="cd19500">
    <property type="entry name" value="RecA-like_Lon"/>
    <property type="match status" value="1"/>
</dbReference>
<proteinExistence type="evidence at transcript level"/>
<dbReference type="Pfam" id="PF05362">
    <property type="entry name" value="Lon_C"/>
    <property type="match status" value="1"/>
</dbReference>